<evidence type="ECO:0000256" key="1">
    <source>
        <dbReference type="SAM" id="MobiDB-lite"/>
    </source>
</evidence>
<evidence type="ECO:0000313" key="3">
    <source>
        <dbReference type="Proteomes" id="UP001314170"/>
    </source>
</evidence>
<proteinExistence type="predicted"/>
<dbReference type="Proteomes" id="UP001314170">
    <property type="component" value="Unassembled WGS sequence"/>
</dbReference>
<gene>
    <name evidence="2" type="ORF">DCAF_LOCUS14405</name>
</gene>
<name>A0AAV1RVL8_9ROSI</name>
<dbReference type="AlphaFoldDB" id="A0AAV1RVL8"/>
<evidence type="ECO:0000313" key="2">
    <source>
        <dbReference type="EMBL" id="CAK7339354.1"/>
    </source>
</evidence>
<feature type="region of interest" description="Disordered" evidence="1">
    <location>
        <begin position="109"/>
        <end position="129"/>
    </location>
</feature>
<dbReference type="EMBL" id="CAWUPB010001157">
    <property type="protein sequence ID" value="CAK7339354.1"/>
    <property type="molecule type" value="Genomic_DNA"/>
</dbReference>
<protein>
    <submittedName>
        <fullName evidence="2">Uncharacterized protein</fullName>
    </submittedName>
</protein>
<organism evidence="2 3">
    <name type="scientific">Dovyalis caffra</name>
    <dbReference type="NCBI Taxonomy" id="77055"/>
    <lineage>
        <taxon>Eukaryota</taxon>
        <taxon>Viridiplantae</taxon>
        <taxon>Streptophyta</taxon>
        <taxon>Embryophyta</taxon>
        <taxon>Tracheophyta</taxon>
        <taxon>Spermatophyta</taxon>
        <taxon>Magnoliopsida</taxon>
        <taxon>eudicotyledons</taxon>
        <taxon>Gunneridae</taxon>
        <taxon>Pentapetalae</taxon>
        <taxon>rosids</taxon>
        <taxon>fabids</taxon>
        <taxon>Malpighiales</taxon>
        <taxon>Salicaceae</taxon>
        <taxon>Flacourtieae</taxon>
        <taxon>Dovyalis</taxon>
    </lineage>
</organism>
<sequence length="288" mass="29858">MYELMASNGLFMEIFPPKEKVSLSRRLFIQVAVGNAVSSTRKDTTWLATGSIVMVNGSPGNDGSWQPATNSSKSRPFTYQIYFLYSLLDCLSKPVPILTTFCRQEPGAGATSSEGLLQPGAGPSSSGELLQPCARASSSGGLLQPVVGLCSSEGLLQPGAGATSSEGLLQPGAGPSSAGGLLQPCAGASSSGGLLQPVAGPCSSGGLLQPVGSPSSSGGLLHPVLRRHYAPEADVWSADTILYMLLHGVPPSWAGNRLGAHALLRDQLAKRWDSGGFKRMKWKMTEAA</sequence>
<accession>A0AAV1RVL8</accession>
<reference evidence="2 3" key="1">
    <citation type="submission" date="2024-01" db="EMBL/GenBank/DDBJ databases">
        <authorList>
            <person name="Waweru B."/>
        </authorList>
    </citation>
    <scope>NUCLEOTIDE SEQUENCE [LARGE SCALE GENOMIC DNA]</scope>
</reference>
<keyword evidence="3" id="KW-1185">Reference proteome</keyword>
<comment type="caution">
    <text evidence="2">The sequence shown here is derived from an EMBL/GenBank/DDBJ whole genome shotgun (WGS) entry which is preliminary data.</text>
</comment>